<evidence type="ECO:0000313" key="1">
    <source>
        <dbReference type="EMBL" id="KAH3852079.1"/>
    </source>
</evidence>
<dbReference type="EMBL" id="JAIWYP010000003">
    <property type="protein sequence ID" value="KAH3852079.1"/>
    <property type="molecule type" value="Genomic_DNA"/>
</dbReference>
<name>A0A9D4L6C2_DREPO</name>
<keyword evidence="2" id="KW-1185">Reference proteome</keyword>
<reference evidence="1" key="2">
    <citation type="submission" date="2020-11" db="EMBL/GenBank/DDBJ databases">
        <authorList>
            <person name="McCartney M.A."/>
            <person name="Auch B."/>
            <person name="Kono T."/>
            <person name="Mallez S."/>
            <person name="Becker A."/>
            <person name="Gohl D.M."/>
            <person name="Silverstein K.A.T."/>
            <person name="Koren S."/>
            <person name="Bechman K.B."/>
            <person name="Herman A."/>
            <person name="Abrahante J.E."/>
            <person name="Garbe J."/>
        </authorList>
    </citation>
    <scope>NUCLEOTIDE SEQUENCE</scope>
    <source>
        <strain evidence="1">Duluth1</strain>
        <tissue evidence="1">Whole animal</tissue>
    </source>
</reference>
<sequence>MQGSPDQAIIVTGATPVSVRIPRDTSAFYYIQGICGLFNGQLLVTDYENKRLKLVDLQLQVVSNCDMSGYQLDMCLITPCQVAFAVDSCI</sequence>
<reference evidence="1" key="1">
    <citation type="journal article" date="2019" name="bioRxiv">
        <title>The Genome of the Zebra Mussel, Dreissena polymorpha: A Resource for Invasive Species Research.</title>
        <authorList>
            <person name="McCartney M.A."/>
            <person name="Auch B."/>
            <person name="Kono T."/>
            <person name="Mallez S."/>
            <person name="Zhang Y."/>
            <person name="Obille A."/>
            <person name="Becker A."/>
            <person name="Abrahante J.E."/>
            <person name="Garbe J."/>
            <person name="Badalamenti J.P."/>
            <person name="Herman A."/>
            <person name="Mangelson H."/>
            <person name="Liachko I."/>
            <person name="Sullivan S."/>
            <person name="Sone E.D."/>
            <person name="Koren S."/>
            <person name="Silverstein K.A.T."/>
            <person name="Beckman K.B."/>
            <person name="Gohl D.M."/>
        </authorList>
    </citation>
    <scope>NUCLEOTIDE SEQUENCE</scope>
    <source>
        <strain evidence="1">Duluth1</strain>
        <tissue evidence="1">Whole animal</tissue>
    </source>
</reference>
<comment type="caution">
    <text evidence="1">The sequence shown here is derived from an EMBL/GenBank/DDBJ whole genome shotgun (WGS) entry which is preliminary data.</text>
</comment>
<dbReference type="AlphaFoldDB" id="A0A9D4L6C2"/>
<protein>
    <submittedName>
        <fullName evidence="1">Uncharacterized protein</fullName>
    </submittedName>
</protein>
<accession>A0A9D4L6C2</accession>
<gene>
    <name evidence="1" type="ORF">DPMN_094575</name>
</gene>
<proteinExistence type="predicted"/>
<evidence type="ECO:0000313" key="2">
    <source>
        <dbReference type="Proteomes" id="UP000828390"/>
    </source>
</evidence>
<organism evidence="1 2">
    <name type="scientific">Dreissena polymorpha</name>
    <name type="common">Zebra mussel</name>
    <name type="synonym">Mytilus polymorpha</name>
    <dbReference type="NCBI Taxonomy" id="45954"/>
    <lineage>
        <taxon>Eukaryota</taxon>
        <taxon>Metazoa</taxon>
        <taxon>Spiralia</taxon>
        <taxon>Lophotrochozoa</taxon>
        <taxon>Mollusca</taxon>
        <taxon>Bivalvia</taxon>
        <taxon>Autobranchia</taxon>
        <taxon>Heteroconchia</taxon>
        <taxon>Euheterodonta</taxon>
        <taxon>Imparidentia</taxon>
        <taxon>Neoheterodontei</taxon>
        <taxon>Myida</taxon>
        <taxon>Dreissenoidea</taxon>
        <taxon>Dreissenidae</taxon>
        <taxon>Dreissena</taxon>
    </lineage>
</organism>
<dbReference type="Proteomes" id="UP000828390">
    <property type="component" value="Unassembled WGS sequence"/>
</dbReference>